<evidence type="ECO:0000256" key="1">
    <source>
        <dbReference type="ARBA" id="ARBA00022801"/>
    </source>
</evidence>
<dbReference type="AlphaFoldDB" id="A0A518FZY5"/>
<dbReference type="PANTHER" id="PTHR22946">
    <property type="entry name" value="DIENELACTONE HYDROLASE DOMAIN-CONTAINING PROTEIN-RELATED"/>
    <property type="match status" value="1"/>
</dbReference>
<dbReference type="Pfam" id="PF05448">
    <property type="entry name" value="AXE1"/>
    <property type="match status" value="1"/>
</dbReference>
<dbReference type="GO" id="GO:0052689">
    <property type="term" value="F:carboxylic ester hydrolase activity"/>
    <property type="evidence" value="ECO:0007669"/>
    <property type="project" value="UniProtKB-ARBA"/>
</dbReference>
<dbReference type="InterPro" id="IPR008391">
    <property type="entry name" value="AXE1_dom"/>
</dbReference>
<accession>A0A518FZY5</accession>
<feature type="domain" description="Acetyl xylan esterase" evidence="2">
    <location>
        <begin position="89"/>
        <end position="273"/>
    </location>
</feature>
<organism evidence="3 4">
    <name type="scientific">Aureliella helgolandensis</name>
    <dbReference type="NCBI Taxonomy" id="2527968"/>
    <lineage>
        <taxon>Bacteria</taxon>
        <taxon>Pseudomonadati</taxon>
        <taxon>Planctomycetota</taxon>
        <taxon>Planctomycetia</taxon>
        <taxon>Pirellulales</taxon>
        <taxon>Pirellulaceae</taxon>
        <taxon>Aureliella</taxon>
    </lineage>
</organism>
<keyword evidence="4" id="KW-1185">Reference proteome</keyword>
<dbReference type="PANTHER" id="PTHR22946:SF9">
    <property type="entry name" value="POLYKETIDE TRANSFERASE AF380"/>
    <property type="match status" value="1"/>
</dbReference>
<gene>
    <name evidence="3" type="ORF">Q31a_01980</name>
</gene>
<protein>
    <submittedName>
        <fullName evidence="3">Alpha/beta hydrolase family protein</fullName>
    </submittedName>
</protein>
<dbReference type="InterPro" id="IPR050261">
    <property type="entry name" value="FrsA_esterase"/>
</dbReference>
<dbReference type="Proteomes" id="UP000318017">
    <property type="component" value="Chromosome"/>
</dbReference>
<dbReference type="KEGG" id="ahel:Q31a_01980"/>
<evidence type="ECO:0000259" key="2">
    <source>
        <dbReference type="Pfam" id="PF05448"/>
    </source>
</evidence>
<dbReference type="SUPFAM" id="SSF53474">
    <property type="entry name" value="alpha/beta-Hydrolases"/>
    <property type="match status" value="1"/>
</dbReference>
<dbReference type="EMBL" id="CP036298">
    <property type="protein sequence ID" value="QDV21919.1"/>
    <property type="molecule type" value="Genomic_DNA"/>
</dbReference>
<dbReference type="InterPro" id="IPR009199">
    <property type="entry name" value="PhoPQ-act_pathogen-rel_PqaA"/>
</dbReference>
<dbReference type="InterPro" id="IPR029058">
    <property type="entry name" value="AB_hydrolase_fold"/>
</dbReference>
<dbReference type="Pfam" id="PF10142">
    <property type="entry name" value="PhoPQ_related"/>
    <property type="match status" value="1"/>
</dbReference>
<proteinExistence type="predicted"/>
<sequence>MPIFLFCENPFGFSVAREAQSTHFPRLLKNILPEDSEPLMMLQRLLLTTLFVFFLTDSVVQAEGGLSEETPGVWPIERLKSEIPSYRIEDPTAKIQSLIYEGERVDGQATEVFAFYASPKTLGISTSDEKFPGIVLLHGGGGTAFADWAWMWANRGYAAIAMDLGGRRPPSPQFDDAGNLEPYAGHSKATRIKLQKGGIADGHAGKFDSIGGRIDNDWPYHAVANTMRAHTLIRSFPEVDAERTAVTGISWGGYTTCITASLDDRFKAAVPVYGCGFLHEGESVQKPSIDRLGDRRDAWVAAYDPGSHLGKCTVPMLWVNGTHDIVYVLDSYAKSYVKVQGPRTIRIEPRMSHSHVSGWNPPEIQIFIDSVLKGTTPLATVGRMHISDSGTVTVPFQSETKIIRSALLFTTDTGLRSDREWETVEGEVGDGKVTVAGLPLEANTWLVTLVDERGALVSTEVGFR</sequence>
<reference evidence="3 4" key="1">
    <citation type="submission" date="2019-02" db="EMBL/GenBank/DDBJ databases">
        <title>Deep-cultivation of Planctomycetes and their phenomic and genomic characterization uncovers novel biology.</title>
        <authorList>
            <person name="Wiegand S."/>
            <person name="Jogler M."/>
            <person name="Boedeker C."/>
            <person name="Pinto D."/>
            <person name="Vollmers J."/>
            <person name="Rivas-Marin E."/>
            <person name="Kohn T."/>
            <person name="Peeters S.H."/>
            <person name="Heuer A."/>
            <person name="Rast P."/>
            <person name="Oberbeckmann S."/>
            <person name="Bunk B."/>
            <person name="Jeske O."/>
            <person name="Meyerdierks A."/>
            <person name="Storesund J.E."/>
            <person name="Kallscheuer N."/>
            <person name="Luecker S."/>
            <person name="Lage O.M."/>
            <person name="Pohl T."/>
            <person name="Merkel B.J."/>
            <person name="Hornburger P."/>
            <person name="Mueller R.-W."/>
            <person name="Bruemmer F."/>
            <person name="Labrenz M."/>
            <person name="Spormann A.M."/>
            <person name="Op den Camp H."/>
            <person name="Overmann J."/>
            <person name="Amann R."/>
            <person name="Jetten M.S.M."/>
            <person name="Mascher T."/>
            <person name="Medema M.H."/>
            <person name="Devos D.P."/>
            <person name="Kaster A.-K."/>
            <person name="Ovreas L."/>
            <person name="Rohde M."/>
            <person name="Galperin M.Y."/>
            <person name="Jogler C."/>
        </authorList>
    </citation>
    <scope>NUCLEOTIDE SEQUENCE [LARGE SCALE GENOMIC DNA]</scope>
    <source>
        <strain evidence="3 4">Q31a</strain>
    </source>
</reference>
<evidence type="ECO:0000313" key="4">
    <source>
        <dbReference type="Proteomes" id="UP000318017"/>
    </source>
</evidence>
<dbReference type="Gene3D" id="3.40.50.1820">
    <property type="entry name" value="alpha/beta hydrolase"/>
    <property type="match status" value="1"/>
</dbReference>
<name>A0A518FZY5_9BACT</name>
<evidence type="ECO:0000313" key="3">
    <source>
        <dbReference type="EMBL" id="QDV21919.1"/>
    </source>
</evidence>
<keyword evidence="1 3" id="KW-0378">Hydrolase</keyword>